<accession>A0ABS5C223</accession>
<reference evidence="1 2" key="1">
    <citation type="submission" date="2021-04" db="EMBL/GenBank/DDBJ databases">
        <authorList>
            <person name="Ivanova A."/>
        </authorList>
    </citation>
    <scope>NUCLEOTIDE SEQUENCE [LARGE SCALE GENOMIC DNA]</scope>
    <source>
        <strain evidence="1 2">G18</strain>
    </source>
</reference>
<dbReference type="Proteomes" id="UP000676565">
    <property type="component" value="Unassembled WGS sequence"/>
</dbReference>
<evidence type="ECO:0000313" key="1">
    <source>
        <dbReference type="EMBL" id="MBP3959173.1"/>
    </source>
</evidence>
<proteinExistence type="predicted"/>
<dbReference type="RefSeq" id="WP_210659734.1">
    <property type="nucleotide sequence ID" value="NZ_JAGKQQ010000001.1"/>
</dbReference>
<dbReference type="EMBL" id="JAGKQQ010000001">
    <property type="protein sequence ID" value="MBP3959173.1"/>
    <property type="molecule type" value="Genomic_DNA"/>
</dbReference>
<name>A0ABS5C223_9BACT</name>
<evidence type="ECO:0000313" key="2">
    <source>
        <dbReference type="Proteomes" id="UP000676565"/>
    </source>
</evidence>
<protein>
    <submittedName>
        <fullName evidence="1">Uncharacterized protein</fullName>
    </submittedName>
</protein>
<gene>
    <name evidence="1" type="ORF">J8F10_28345</name>
</gene>
<sequence>MSANLFDHRAGLFPVAPPRTTDPAFAARPRLLALREALVRAAKHARSIRWNEPVAFFFDPKRQAELESVRPAAPDRFAALTDLITTEMPALVAGVEVRRAARAIDGFKSAALAMAPHCAAANDLADLLAVPDDEVFLVLAPNDRAGVRLHVRGAAGIAQLHRLLAETGPKATYPPAPSLKGRGEKPGLQMFKSAALLPDGTLPIGLAGCEHWLWPTQPLAAVPRVAGERVVIVGPAVIRSALDVELRFPEMAVESEVVQTLNPFQVMEALSRLIGQRVPVTVPENAPAVARAA</sequence>
<organism evidence="1 2">
    <name type="scientific">Gemmata palustris</name>
    <dbReference type="NCBI Taxonomy" id="2822762"/>
    <lineage>
        <taxon>Bacteria</taxon>
        <taxon>Pseudomonadati</taxon>
        <taxon>Planctomycetota</taxon>
        <taxon>Planctomycetia</taxon>
        <taxon>Gemmatales</taxon>
        <taxon>Gemmataceae</taxon>
        <taxon>Gemmata</taxon>
    </lineage>
</organism>
<keyword evidence="2" id="KW-1185">Reference proteome</keyword>
<comment type="caution">
    <text evidence="1">The sequence shown here is derived from an EMBL/GenBank/DDBJ whole genome shotgun (WGS) entry which is preliminary data.</text>
</comment>